<protein>
    <submittedName>
        <fullName evidence="1">Uncharacterized protein</fullName>
    </submittedName>
</protein>
<comment type="caution">
    <text evidence="1">The sequence shown here is derived from an EMBL/GenBank/DDBJ whole genome shotgun (WGS) entry which is preliminary data.</text>
</comment>
<dbReference type="AlphaFoldDB" id="Q1ZT79"/>
<gene>
    <name evidence="1" type="ORF">VAS14_03493</name>
</gene>
<dbReference type="EMBL" id="AAOJ01000002">
    <property type="protein sequence ID" value="EAS64748.1"/>
    <property type="molecule type" value="Genomic_DNA"/>
</dbReference>
<dbReference type="HOGENOM" id="CLU_2992712_0_0_6"/>
<accession>Q1ZT79</accession>
<organism evidence="1 2">
    <name type="scientific">Photobacterium angustum (strain S14 / CCUG 15956)</name>
    <name type="common">Vibrio sp. (strain S14 / CCUG 15956)</name>
    <dbReference type="NCBI Taxonomy" id="314292"/>
    <lineage>
        <taxon>Bacteria</taxon>
        <taxon>Pseudomonadati</taxon>
        <taxon>Pseudomonadota</taxon>
        <taxon>Gammaproteobacteria</taxon>
        <taxon>Vibrionales</taxon>
        <taxon>Vibrionaceae</taxon>
        <taxon>Photobacterium</taxon>
    </lineage>
</organism>
<name>Q1ZT79_PHOAS</name>
<dbReference type="Proteomes" id="UP000001603">
    <property type="component" value="Unassembled WGS sequence"/>
</dbReference>
<sequence length="57" mass="6479">MSYGELVMACIDKIQQFSADDYDGVVIGFSAEFTNHDSGFHAQKRSTNIFASWLYCY</sequence>
<reference evidence="1 2" key="1">
    <citation type="journal article" date="2009" name="Proc. Natl. Acad. Sci. U.S.A.">
        <title>The genomic basis of trophic strategy in marine bacteria.</title>
        <authorList>
            <person name="Lauro F.M."/>
            <person name="McDougald D."/>
            <person name="Thomas T."/>
            <person name="Williams T.J."/>
            <person name="Egan S."/>
            <person name="Rice S."/>
            <person name="DeMaere M.Z."/>
            <person name="Ting L."/>
            <person name="Ertan H."/>
            <person name="Johnson J."/>
            <person name="Ferriera S."/>
            <person name="Lapidus A."/>
            <person name="Anderson I."/>
            <person name="Kyrpides N."/>
            <person name="Munk A.C."/>
            <person name="Detter C."/>
            <person name="Han C.S."/>
            <person name="Brown M.V."/>
            <person name="Robb F.T."/>
            <person name="Kjelleberg S."/>
            <person name="Cavicchioli R."/>
        </authorList>
    </citation>
    <scope>NUCLEOTIDE SEQUENCE [LARGE SCALE GENOMIC DNA]</scope>
    <source>
        <strain evidence="1 2">S14</strain>
    </source>
</reference>
<evidence type="ECO:0000313" key="2">
    <source>
        <dbReference type="Proteomes" id="UP000001603"/>
    </source>
</evidence>
<evidence type="ECO:0000313" key="1">
    <source>
        <dbReference type="EMBL" id="EAS64748.1"/>
    </source>
</evidence>
<proteinExistence type="predicted"/>